<reference evidence="1" key="1">
    <citation type="submission" date="2020-07" db="EMBL/GenBank/DDBJ databases">
        <title>Genome sequences of bacteria associated with the marine, planktonic diatom Thalassiosira profunda strain ECT2AJA-044.</title>
        <authorList>
            <person name="Gargas C.B."/>
            <person name="Roberts W.R."/>
            <person name="Alverson A.J."/>
        </authorList>
    </citation>
    <scope>NUCLEOTIDE SEQUENCE</scope>
    <source>
        <strain evidence="1">ECT2AJA-044</strain>
    </source>
</reference>
<sequence length="91" mass="10316">MAKRTKKPPTSLTDIYAEWLDQVARLSRDKNDARLTKVLELMELAAPIQAQSKADLAIKFMMGFGARMEDEHPIQKSLHQDMDFILASLNA</sequence>
<dbReference type="RefSeq" id="WP_209355361.1">
    <property type="nucleotide sequence ID" value="NZ_CP060010.1"/>
</dbReference>
<proteinExistence type="predicted"/>
<evidence type="ECO:0000313" key="2">
    <source>
        <dbReference type="Proteomes" id="UP000665026"/>
    </source>
</evidence>
<dbReference type="EMBL" id="CP060010">
    <property type="protein sequence ID" value="QTN34670.1"/>
    <property type="molecule type" value="Genomic_DNA"/>
</dbReference>
<gene>
    <name evidence="1" type="ORF">HZ995_09115</name>
</gene>
<evidence type="ECO:0000313" key="1">
    <source>
        <dbReference type="EMBL" id="QTN34670.1"/>
    </source>
</evidence>
<protein>
    <submittedName>
        <fullName evidence="1">Uncharacterized protein</fullName>
    </submittedName>
</protein>
<organism evidence="1 2">
    <name type="scientific">Cognatishimia activa</name>
    <dbReference type="NCBI Taxonomy" id="1715691"/>
    <lineage>
        <taxon>Bacteria</taxon>
        <taxon>Pseudomonadati</taxon>
        <taxon>Pseudomonadota</taxon>
        <taxon>Alphaproteobacteria</taxon>
        <taxon>Rhodobacterales</taxon>
        <taxon>Paracoccaceae</taxon>
        <taxon>Cognatishimia</taxon>
    </lineage>
</organism>
<dbReference type="AlphaFoldDB" id="A0A975EMB9"/>
<name>A0A975EMB9_9RHOB</name>
<dbReference type="Proteomes" id="UP000665026">
    <property type="component" value="Chromosome"/>
</dbReference>
<dbReference type="KEGG" id="cact:HZ995_09115"/>
<accession>A0A975EMB9</accession>